<evidence type="ECO:0000259" key="2">
    <source>
        <dbReference type="PROSITE" id="PS50213"/>
    </source>
</evidence>
<dbReference type="Gene3D" id="2.30.180.10">
    <property type="entry name" value="FAS1 domain"/>
    <property type="match status" value="1"/>
</dbReference>
<evidence type="ECO:0000256" key="1">
    <source>
        <dbReference type="SAM" id="SignalP"/>
    </source>
</evidence>
<proteinExistence type="predicted"/>
<gene>
    <name evidence="3" type="ORF">EV688_10991</name>
</gene>
<accession>A0A4R2KRJ2</accession>
<keyword evidence="4" id="KW-1185">Reference proteome</keyword>
<dbReference type="PANTHER" id="PTHR10900:SF77">
    <property type="entry name" value="FI19380P1"/>
    <property type="match status" value="1"/>
</dbReference>
<dbReference type="GO" id="GO:0005615">
    <property type="term" value="C:extracellular space"/>
    <property type="evidence" value="ECO:0007669"/>
    <property type="project" value="TreeGrafter"/>
</dbReference>
<evidence type="ECO:0000313" key="3">
    <source>
        <dbReference type="EMBL" id="TCO75367.1"/>
    </source>
</evidence>
<dbReference type="InterPro" id="IPR000782">
    <property type="entry name" value="FAS1_domain"/>
</dbReference>
<keyword evidence="1" id="KW-0732">Signal</keyword>
<sequence>MSYRKTIKQFVLGSATAVGLMGGVQAQANEAFASCVSTPRAVFNGSVVDAAIATPELSTLVDAVVAAGLADALAETQDITVYAPTNDAFAALPPGVLDAILADPDVLTQVLTYHVSAGRRDPRLHWSAVRRNTLLEGQRVAYEFVDGHTRVNGAAVTCQGVRTDNGVVWLIDSVLLPQF</sequence>
<organism evidence="3 4">
    <name type="scientific">Chromatocurvus halotolerans</name>
    <dbReference type="NCBI Taxonomy" id="1132028"/>
    <lineage>
        <taxon>Bacteria</taxon>
        <taxon>Pseudomonadati</taxon>
        <taxon>Pseudomonadota</taxon>
        <taxon>Gammaproteobacteria</taxon>
        <taxon>Cellvibrionales</taxon>
        <taxon>Halieaceae</taxon>
        <taxon>Chromatocurvus</taxon>
    </lineage>
</organism>
<feature type="signal peptide" evidence="1">
    <location>
        <begin position="1"/>
        <end position="26"/>
    </location>
</feature>
<dbReference type="OrthoDB" id="9800666at2"/>
<dbReference type="SUPFAM" id="SSF82153">
    <property type="entry name" value="FAS1 domain"/>
    <property type="match status" value="1"/>
</dbReference>
<dbReference type="EMBL" id="SLWX01000009">
    <property type="protein sequence ID" value="TCO75367.1"/>
    <property type="molecule type" value="Genomic_DNA"/>
</dbReference>
<dbReference type="SMART" id="SM00554">
    <property type="entry name" value="FAS1"/>
    <property type="match status" value="1"/>
</dbReference>
<evidence type="ECO:0000313" key="4">
    <source>
        <dbReference type="Proteomes" id="UP000294980"/>
    </source>
</evidence>
<dbReference type="AlphaFoldDB" id="A0A4R2KRJ2"/>
<protein>
    <submittedName>
        <fullName evidence="3">Putative surface protein with fasciclin (FAS1) repeats</fullName>
    </submittedName>
</protein>
<dbReference type="RefSeq" id="WP_117318247.1">
    <property type="nucleotide sequence ID" value="NZ_QQSW01000011.1"/>
</dbReference>
<feature type="chain" id="PRO_5020215427" evidence="1">
    <location>
        <begin position="27"/>
        <end position="179"/>
    </location>
</feature>
<dbReference type="Pfam" id="PF02469">
    <property type="entry name" value="Fasciclin"/>
    <property type="match status" value="1"/>
</dbReference>
<name>A0A4R2KRJ2_9GAMM</name>
<comment type="caution">
    <text evidence="3">The sequence shown here is derived from an EMBL/GenBank/DDBJ whole genome shotgun (WGS) entry which is preliminary data.</text>
</comment>
<dbReference type="InterPro" id="IPR050904">
    <property type="entry name" value="Adhesion/Biosynth-related"/>
</dbReference>
<reference evidence="3 4" key="1">
    <citation type="submission" date="2019-03" db="EMBL/GenBank/DDBJ databases">
        <title>Genomic Encyclopedia of Type Strains, Phase IV (KMG-IV): sequencing the most valuable type-strain genomes for metagenomic binning, comparative biology and taxonomic classification.</title>
        <authorList>
            <person name="Goeker M."/>
        </authorList>
    </citation>
    <scope>NUCLEOTIDE SEQUENCE [LARGE SCALE GENOMIC DNA]</scope>
    <source>
        <strain evidence="3 4">DSM 23344</strain>
    </source>
</reference>
<dbReference type="FunFam" id="2.30.180.10:FF:000032">
    <property type="entry name" value="Fasciclin domain-containing protein, putative"/>
    <property type="match status" value="1"/>
</dbReference>
<dbReference type="PROSITE" id="PS50213">
    <property type="entry name" value="FAS1"/>
    <property type="match status" value="1"/>
</dbReference>
<dbReference type="PANTHER" id="PTHR10900">
    <property type="entry name" value="PERIOSTIN-RELATED"/>
    <property type="match status" value="1"/>
</dbReference>
<dbReference type="Proteomes" id="UP000294980">
    <property type="component" value="Unassembled WGS sequence"/>
</dbReference>
<feature type="domain" description="FAS1" evidence="2">
    <location>
        <begin position="44"/>
        <end position="175"/>
    </location>
</feature>
<dbReference type="InterPro" id="IPR036378">
    <property type="entry name" value="FAS1_dom_sf"/>
</dbReference>